<evidence type="ECO:0000313" key="1">
    <source>
        <dbReference type="EMBL" id="REE90554.1"/>
    </source>
</evidence>
<dbReference type="Pfam" id="PF12389">
    <property type="entry name" value="Peptidase_M73"/>
    <property type="match status" value="1"/>
</dbReference>
<gene>
    <name evidence="1" type="ORF">A8990_10657</name>
</gene>
<name>A0A3D9SB88_9BACL</name>
<dbReference type="NCBIfam" id="TIGR04088">
    <property type="entry name" value="cognate_SipW"/>
    <property type="match status" value="1"/>
</dbReference>
<comment type="caution">
    <text evidence="1">The sequence shown here is derived from an EMBL/GenBank/DDBJ whole genome shotgun (WGS) entry which is preliminary data.</text>
</comment>
<dbReference type="Proteomes" id="UP000256304">
    <property type="component" value="Unassembled WGS sequence"/>
</dbReference>
<dbReference type="AlphaFoldDB" id="A0A3D9SB88"/>
<evidence type="ECO:0000313" key="2">
    <source>
        <dbReference type="Proteomes" id="UP000256304"/>
    </source>
</evidence>
<dbReference type="InterPro" id="IPR023833">
    <property type="entry name" value="Signal_pept_SipW-depend-type"/>
</dbReference>
<organism evidence="1 2">
    <name type="scientific">Paenibacillus taihuensis</name>
    <dbReference type="NCBI Taxonomy" id="1156355"/>
    <lineage>
        <taxon>Bacteria</taxon>
        <taxon>Bacillati</taxon>
        <taxon>Bacillota</taxon>
        <taxon>Bacilli</taxon>
        <taxon>Bacillales</taxon>
        <taxon>Paenibacillaceae</taxon>
        <taxon>Paenibacillus</taxon>
    </lineage>
</organism>
<sequence>MSIKAKLGMGIITASLGLSLIGGGTYAYFNDAGSSIQNSFASGTINLNATKAWDFPANFDLVNMKPGDVTERQFVLQNIGSLDIANTLMSFTSDAGSDAGLLNTLTISYFVSVGNNNEYLLMNSQDITLSDAIAGNYAGKIKAEYLTADGKLNLTPDGIKAGAGVDDHRFRMMVKFPETNVPQNDLQGKQAHLTFNFDARQGAGTVNNQNIGNANPATIANPITNAN</sequence>
<protein>
    <submittedName>
        <fullName evidence="1">Camelysin</fullName>
    </submittedName>
</protein>
<dbReference type="EMBL" id="QTTN01000006">
    <property type="protein sequence ID" value="REE90554.1"/>
    <property type="molecule type" value="Genomic_DNA"/>
</dbReference>
<dbReference type="OrthoDB" id="2660939at2"/>
<keyword evidence="2" id="KW-1185">Reference proteome</keyword>
<dbReference type="InterPro" id="IPR022121">
    <property type="entry name" value="Peptidase_M73_camelysin"/>
</dbReference>
<dbReference type="RefSeq" id="WP_116188297.1">
    <property type="nucleotide sequence ID" value="NZ_QTTN01000006.1"/>
</dbReference>
<reference evidence="1 2" key="1">
    <citation type="submission" date="2018-08" db="EMBL/GenBank/DDBJ databases">
        <title>Genomic Encyclopedia of Type Strains, Phase III (KMG-III): the genomes of soil and plant-associated and newly described type strains.</title>
        <authorList>
            <person name="Whitman W."/>
        </authorList>
    </citation>
    <scope>NUCLEOTIDE SEQUENCE [LARGE SCALE GENOMIC DNA]</scope>
    <source>
        <strain evidence="1 2">CGMCC 1.10966</strain>
    </source>
</reference>
<proteinExistence type="predicted"/>
<accession>A0A3D9SB88</accession>